<keyword evidence="10" id="KW-0645">Protease</keyword>
<evidence type="ECO:0000256" key="24">
    <source>
        <dbReference type="ARBA" id="ARBA00044770"/>
    </source>
</evidence>
<comment type="pathway">
    <text evidence="26">Glycan biosynthesis.</text>
</comment>
<dbReference type="GO" id="GO:0030288">
    <property type="term" value="C:outer membrane-bounded periplasmic space"/>
    <property type="evidence" value="ECO:0007669"/>
    <property type="project" value="TreeGrafter"/>
</dbReference>
<dbReference type="GO" id="GO:0009002">
    <property type="term" value="F:serine-type D-Ala-D-Ala carboxypeptidase activity"/>
    <property type="evidence" value="ECO:0007669"/>
    <property type="project" value="UniProtKB-EC"/>
</dbReference>
<evidence type="ECO:0000256" key="28">
    <source>
        <dbReference type="SAM" id="Phobius"/>
    </source>
</evidence>
<comment type="subcellular location">
    <subcellularLocation>
        <location evidence="2">Cell membrane</location>
        <topology evidence="2">Single-pass type II membrane protein</topology>
    </subcellularLocation>
</comment>
<keyword evidence="16" id="KW-0735">Signal-anchor</keyword>
<keyword evidence="12" id="KW-0808">Transferase</keyword>
<evidence type="ECO:0000256" key="14">
    <source>
        <dbReference type="ARBA" id="ARBA00022801"/>
    </source>
</evidence>
<dbReference type="EMBL" id="JAEEGC010000171">
    <property type="protein sequence ID" value="MBV7276364.1"/>
    <property type="molecule type" value="Genomic_DNA"/>
</dbReference>
<comment type="catalytic activity">
    <reaction evidence="25">
        <text>[GlcNAc-(1-&gt;4)-Mur2Ac(oyl-L-Ala-gamma-D-Glu-L-Lys-D-Ala-D-Ala)](n)-di-trans,octa-cis-undecaprenyl diphosphate + beta-D-GlcNAc-(1-&gt;4)-Mur2Ac(oyl-L-Ala-gamma-D-Glu-L-Lys-D-Ala-D-Ala)-di-trans,octa-cis-undecaprenyl diphosphate = [GlcNAc-(1-&gt;4)-Mur2Ac(oyl-L-Ala-gamma-D-Glu-L-Lys-D-Ala-D-Ala)](n+1)-di-trans,octa-cis-undecaprenyl diphosphate + di-trans,octa-cis-undecaprenyl diphosphate + H(+)</text>
        <dbReference type="Rhea" id="RHEA:23708"/>
        <dbReference type="Rhea" id="RHEA-COMP:9602"/>
        <dbReference type="Rhea" id="RHEA-COMP:9603"/>
        <dbReference type="ChEBI" id="CHEBI:15378"/>
        <dbReference type="ChEBI" id="CHEBI:58405"/>
        <dbReference type="ChEBI" id="CHEBI:60033"/>
        <dbReference type="ChEBI" id="CHEBI:78435"/>
        <dbReference type="EC" id="2.4.99.28"/>
    </reaction>
</comment>
<feature type="region of interest" description="Disordered" evidence="27">
    <location>
        <begin position="732"/>
        <end position="787"/>
    </location>
</feature>
<comment type="similarity">
    <text evidence="5">In the N-terminal section; belongs to the glycosyltransferase 51 family.</text>
</comment>
<evidence type="ECO:0000256" key="15">
    <source>
        <dbReference type="ARBA" id="ARBA00022960"/>
    </source>
</evidence>
<dbReference type="InterPro" id="IPR050396">
    <property type="entry name" value="Glycosyltr_51/Transpeptidase"/>
</dbReference>
<evidence type="ECO:0000256" key="20">
    <source>
        <dbReference type="ARBA" id="ARBA00023251"/>
    </source>
</evidence>
<dbReference type="GO" id="GO:0008360">
    <property type="term" value="P:regulation of cell shape"/>
    <property type="evidence" value="ECO:0007669"/>
    <property type="project" value="UniProtKB-KW"/>
</dbReference>
<dbReference type="GO" id="GO:0009252">
    <property type="term" value="P:peptidoglycan biosynthetic process"/>
    <property type="evidence" value="ECO:0007669"/>
    <property type="project" value="UniProtKB-KW"/>
</dbReference>
<keyword evidence="15" id="KW-0133">Cell shape</keyword>
<keyword evidence="22" id="KW-0961">Cell wall biogenesis/degradation</keyword>
<protein>
    <recommendedName>
        <fullName evidence="7">Penicillin-binding protein 1A</fullName>
        <ecNumber evidence="24">2.4.99.28</ecNumber>
        <ecNumber evidence="6">3.4.16.4</ecNumber>
    </recommendedName>
</protein>
<evidence type="ECO:0000256" key="6">
    <source>
        <dbReference type="ARBA" id="ARBA00012448"/>
    </source>
</evidence>
<evidence type="ECO:0000259" key="30">
    <source>
        <dbReference type="Pfam" id="PF00912"/>
    </source>
</evidence>
<evidence type="ECO:0000256" key="5">
    <source>
        <dbReference type="ARBA" id="ARBA00007739"/>
    </source>
</evidence>
<evidence type="ECO:0000256" key="19">
    <source>
        <dbReference type="ARBA" id="ARBA00023136"/>
    </source>
</evidence>
<evidence type="ECO:0000256" key="27">
    <source>
        <dbReference type="SAM" id="MobiDB-lite"/>
    </source>
</evidence>
<evidence type="ECO:0000256" key="25">
    <source>
        <dbReference type="ARBA" id="ARBA00049902"/>
    </source>
</evidence>
<feature type="domain" description="Glycosyl transferase family 51" evidence="30">
    <location>
        <begin position="72"/>
        <end position="248"/>
    </location>
</feature>
<evidence type="ECO:0000256" key="10">
    <source>
        <dbReference type="ARBA" id="ARBA00022670"/>
    </source>
</evidence>
<evidence type="ECO:0000256" key="8">
    <source>
        <dbReference type="ARBA" id="ARBA00022475"/>
    </source>
</evidence>
<dbReference type="NCBIfam" id="TIGR02074">
    <property type="entry name" value="PBP_1a_fam"/>
    <property type="match status" value="1"/>
</dbReference>
<keyword evidence="21" id="KW-0511">Multifunctional enzyme</keyword>
<dbReference type="GO" id="GO:0071555">
    <property type="term" value="P:cell wall organization"/>
    <property type="evidence" value="ECO:0007669"/>
    <property type="project" value="UniProtKB-KW"/>
</dbReference>
<gene>
    <name evidence="31" type="ORF">I6U48_26110</name>
</gene>
<evidence type="ECO:0000313" key="32">
    <source>
        <dbReference type="Proteomes" id="UP000694308"/>
    </source>
</evidence>
<evidence type="ECO:0000256" key="4">
    <source>
        <dbReference type="ARBA" id="ARBA00007090"/>
    </source>
</evidence>
<keyword evidence="32" id="KW-1185">Reference proteome</keyword>
<dbReference type="PANTHER" id="PTHR32282:SF11">
    <property type="entry name" value="PENICILLIN-BINDING PROTEIN 1B"/>
    <property type="match status" value="1"/>
</dbReference>
<keyword evidence="14" id="KW-0378">Hydrolase</keyword>
<evidence type="ECO:0000256" key="21">
    <source>
        <dbReference type="ARBA" id="ARBA00023268"/>
    </source>
</evidence>
<evidence type="ECO:0000256" key="13">
    <source>
        <dbReference type="ARBA" id="ARBA00022692"/>
    </source>
</evidence>
<reference evidence="31" key="1">
    <citation type="submission" date="2020-12" db="EMBL/GenBank/DDBJ databases">
        <title>Clostridium thailandense sp. nov., a novel acetogenic bacterium isolated from peat land soil in Thailand.</title>
        <authorList>
            <person name="Chaikitkaew S."/>
            <person name="Birkeland N.K."/>
        </authorList>
    </citation>
    <scope>NUCLEOTIDE SEQUENCE</scope>
    <source>
        <strain evidence="31">PL3</strain>
    </source>
</reference>
<keyword evidence="17" id="KW-0573">Peptidoglycan synthesis</keyword>
<dbReference type="GO" id="GO:0046677">
    <property type="term" value="P:response to antibiotic"/>
    <property type="evidence" value="ECO:0007669"/>
    <property type="project" value="UniProtKB-KW"/>
</dbReference>
<feature type="compositionally biased region" description="Polar residues" evidence="27">
    <location>
        <begin position="764"/>
        <end position="787"/>
    </location>
</feature>
<keyword evidence="13 28" id="KW-0812">Transmembrane</keyword>
<evidence type="ECO:0000256" key="17">
    <source>
        <dbReference type="ARBA" id="ARBA00022984"/>
    </source>
</evidence>
<dbReference type="PANTHER" id="PTHR32282">
    <property type="entry name" value="BINDING PROTEIN TRANSPEPTIDASE, PUTATIVE-RELATED"/>
    <property type="match status" value="1"/>
</dbReference>
<comment type="pathway">
    <text evidence="3">Cell wall biogenesis; peptidoglycan biosynthesis.</text>
</comment>
<evidence type="ECO:0000256" key="11">
    <source>
        <dbReference type="ARBA" id="ARBA00022676"/>
    </source>
</evidence>
<dbReference type="Pfam" id="PF00905">
    <property type="entry name" value="Transpeptidase"/>
    <property type="match status" value="1"/>
</dbReference>
<dbReference type="GO" id="GO:0008955">
    <property type="term" value="F:peptidoglycan glycosyltransferase activity"/>
    <property type="evidence" value="ECO:0007669"/>
    <property type="project" value="UniProtKB-EC"/>
</dbReference>
<evidence type="ECO:0000256" key="1">
    <source>
        <dbReference type="ARBA" id="ARBA00002624"/>
    </source>
</evidence>
<comment type="function">
    <text evidence="1">Cell wall formation. Synthesis of cross-linked peptidoglycan from the lipid intermediates. The enzyme has a penicillin-insensitive transglycosylase N-terminal domain (formation of linear glycan strands) and a penicillin-sensitive transpeptidase C-terminal domain (cross-linking of the peptide subunits).</text>
</comment>
<dbReference type="GO" id="GO:0005886">
    <property type="term" value="C:plasma membrane"/>
    <property type="evidence" value="ECO:0007669"/>
    <property type="project" value="UniProtKB-SubCell"/>
</dbReference>
<feature type="transmembrane region" description="Helical" evidence="28">
    <location>
        <begin position="12"/>
        <end position="39"/>
    </location>
</feature>
<dbReference type="EC" id="2.4.99.28" evidence="24"/>
<name>A0A949X4E8_9CLOT</name>
<dbReference type="InterPro" id="IPR001264">
    <property type="entry name" value="Glyco_trans_51"/>
</dbReference>
<dbReference type="AlphaFoldDB" id="A0A949X4E8"/>
<evidence type="ECO:0000256" key="22">
    <source>
        <dbReference type="ARBA" id="ARBA00023316"/>
    </source>
</evidence>
<feature type="compositionally biased region" description="Basic and acidic residues" evidence="27">
    <location>
        <begin position="733"/>
        <end position="745"/>
    </location>
</feature>
<evidence type="ECO:0000256" key="3">
    <source>
        <dbReference type="ARBA" id="ARBA00004752"/>
    </source>
</evidence>
<evidence type="ECO:0000259" key="29">
    <source>
        <dbReference type="Pfam" id="PF00905"/>
    </source>
</evidence>
<comment type="caution">
    <text evidence="31">The sequence shown here is derived from an EMBL/GenBank/DDBJ whole genome shotgun (WGS) entry which is preliminary data.</text>
</comment>
<evidence type="ECO:0000256" key="12">
    <source>
        <dbReference type="ARBA" id="ARBA00022679"/>
    </source>
</evidence>
<dbReference type="RefSeq" id="WP_218323430.1">
    <property type="nucleotide sequence ID" value="NZ_JAEEGC010000171.1"/>
</dbReference>
<accession>A0A949X4E8</accession>
<evidence type="ECO:0000256" key="23">
    <source>
        <dbReference type="ARBA" id="ARBA00034000"/>
    </source>
</evidence>
<dbReference type="Proteomes" id="UP000694308">
    <property type="component" value="Unassembled WGS sequence"/>
</dbReference>
<dbReference type="GO" id="GO:0008658">
    <property type="term" value="F:penicillin binding"/>
    <property type="evidence" value="ECO:0007669"/>
    <property type="project" value="InterPro"/>
</dbReference>
<keyword evidence="8" id="KW-1003">Cell membrane</keyword>
<feature type="domain" description="Penicillin-binding protein transpeptidase" evidence="29">
    <location>
        <begin position="361"/>
        <end position="621"/>
    </location>
</feature>
<keyword evidence="11" id="KW-0328">Glycosyltransferase</keyword>
<keyword evidence="9" id="KW-0121">Carboxypeptidase</keyword>
<dbReference type="EC" id="3.4.16.4" evidence="6"/>
<evidence type="ECO:0000313" key="31">
    <source>
        <dbReference type="EMBL" id="MBV7276364.1"/>
    </source>
</evidence>
<keyword evidence="18 28" id="KW-1133">Transmembrane helix</keyword>
<evidence type="ECO:0000256" key="16">
    <source>
        <dbReference type="ARBA" id="ARBA00022968"/>
    </source>
</evidence>
<organism evidence="31 32">
    <name type="scientific">Clostridium thailandense</name>
    <dbReference type="NCBI Taxonomy" id="2794346"/>
    <lineage>
        <taxon>Bacteria</taxon>
        <taxon>Bacillati</taxon>
        <taxon>Bacillota</taxon>
        <taxon>Clostridia</taxon>
        <taxon>Eubacteriales</taxon>
        <taxon>Clostridiaceae</taxon>
        <taxon>Clostridium</taxon>
    </lineage>
</organism>
<sequence length="787" mass="86631">MGESRKKAPYTALKITVISILSLFIIALIVSAGAVFAIIKNAPALDINQILTLNETSVLYDNKDQFMDVVITNEERTVISSKDMPMNLKNAFVSIEDERFYKHHGIDLRRITGAVYINIKNKLSGRSSIQGASTITQQLLKNTLLSSEVSFKRKIQEAYLALKLEKYLTKDQILEAYMNTIFLGGKSWGVEAASEQYFNKKAKDLNLIECAFIAGITQSPSIYYPFSNSAKKDPSIYLNRTRTVLMKMYENGYITQEQYNSSLTDLNSRKLTFQPPSTSRSRLNYEWFSLPAIDQIKKDLKSEYHYSDTEIQHILMYGGLKIYTTMDKSIQDSTQKILDDDSYFGITSHTDKNGIIQPQASAVIMDYHTGEVKAIIGGRGPHPPLSYNRAASDRYLMPPGSSIKPLTVYSAAIDSKQATAATSIEDSPLPENVAKMYGQSGNQYPRNDSGEYGLYGKDLTLRTALTHSVNTVAVKLENDIGLKTGIEYAEKFGLNLAPEDKISLASLSLGELTQGTNPLTMASAYGTFGNEGTYTSPKLYLKVVDRNGKVLLESTAKTKKILSPESAYIMFDLLKGPVSPEGTGPNANFGSMQVRGKTGTSGTKKNLWFCGLTPYYSAAVWIGNDDKNPLGDDEKYSYENGLSSNTAAGIWASIMQPIHANLEPKDLEAPSGVVSIPICEESGKLATSLCYGDPSGSSVYNELFISGTEPTEYCNLSHAHYKSNSIIDNLLKPFKDSNNKNKPDNNTKNSDPPNSPTTEKPSTDTKPQNIDENNSKNNNAGTSSKSP</sequence>
<evidence type="ECO:0000256" key="18">
    <source>
        <dbReference type="ARBA" id="ARBA00022989"/>
    </source>
</evidence>
<evidence type="ECO:0000256" key="2">
    <source>
        <dbReference type="ARBA" id="ARBA00004401"/>
    </source>
</evidence>
<keyword evidence="20" id="KW-0046">Antibiotic resistance</keyword>
<comment type="catalytic activity">
    <reaction evidence="23">
        <text>Preferential cleavage: (Ac)2-L-Lys-D-Ala-|-D-Ala. Also transpeptidation of peptidyl-alanyl moieties that are N-acyl substituents of D-alanine.</text>
        <dbReference type="EC" id="3.4.16.4"/>
    </reaction>
</comment>
<dbReference type="InterPro" id="IPR001460">
    <property type="entry name" value="PCN-bd_Tpept"/>
</dbReference>
<evidence type="ECO:0000256" key="9">
    <source>
        <dbReference type="ARBA" id="ARBA00022645"/>
    </source>
</evidence>
<comment type="similarity">
    <text evidence="4">In the C-terminal section; belongs to the transpeptidase family.</text>
</comment>
<dbReference type="GO" id="GO:0006508">
    <property type="term" value="P:proteolysis"/>
    <property type="evidence" value="ECO:0007669"/>
    <property type="project" value="UniProtKB-KW"/>
</dbReference>
<dbReference type="FunFam" id="1.10.3810.10:FF:000001">
    <property type="entry name" value="Penicillin-binding protein 1A"/>
    <property type="match status" value="1"/>
</dbReference>
<evidence type="ECO:0000256" key="7">
    <source>
        <dbReference type="ARBA" id="ARBA00018638"/>
    </source>
</evidence>
<evidence type="ECO:0000256" key="26">
    <source>
        <dbReference type="ARBA" id="ARBA00060592"/>
    </source>
</evidence>
<keyword evidence="19 28" id="KW-0472">Membrane</keyword>
<dbReference type="Pfam" id="PF00912">
    <property type="entry name" value="Transgly"/>
    <property type="match status" value="1"/>
</dbReference>
<feature type="compositionally biased region" description="Low complexity" evidence="27">
    <location>
        <begin position="746"/>
        <end position="758"/>
    </location>
</feature>
<proteinExistence type="inferred from homology"/>